<dbReference type="PROSITE" id="PS51257">
    <property type="entry name" value="PROKAR_LIPOPROTEIN"/>
    <property type="match status" value="1"/>
</dbReference>
<evidence type="ECO:0000313" key="2">
    <source>
        <dbReference type="Proteomes" id="UP001311730"/>
    </source>
</evidence>
<keyword evidence="2" id="KW-1185">Reference proteome</keyword>
<reference evidence="1 2" key="1">
    <citation type="submission" date="2023-12" db="EMBL/GenBank/DDBJ databases">
        <title>Genomic sequences of Capnocytophaga and Parvimonas strains.</title>
        <authorList>
            <person name="Watt R.M."/>
            <person name="Wang M."/>
            <person name="Yang T."/>
            <person name="Tong W.M."/>
        </authorList>
    </citation>
    <scope>NUCLEOTIDE SEQUENCE [LARGE SCALE GENOMIC DNA]</scope>
    <source>
        <strain evidence="1 2">CCUG 13096</strain>
    </source>
</reference>
<evidence type="ECO:0008006" key="3">
    <source>
        <dbReference type="Google" id="ProtNLM"/>
    </source>
</evidence>
<sequence length="188" mass="21739">MKKILAFLTIGLLLGACSDKLTSSKAEDLVEESLKEKPMYGEIIIYTGEVKDGFLNEEKYKLYEELQGDGYLKISVIEKPISDWLRKMMEGEFEKFYSITLTDKSKDYLLETGKYNDDVYENTMKTYTAELDKVSNIHIIPEMNVASAEATFVKKDKTPFFIFDDQTDSFTKGVKFQKTEDKGWQVYK</sequence>
<dbReference type="EMBL" id="JAYKBW010000008">
    <property type="protein sequence ID" value="MEB3075174.1"/>
    <property type="molecule type" value="Genomic_DNA"/>
</dbReference>
<evidence type="ECO:0000313" key="1">
    <source>
        <dbReference type="EMBL" id="MEB3075174.1"/>
    </source>
</evidence>
<gene>
    <name evidence="1" type="ORF">VJJ08_07680</name>
</gene>
<dbReference type="RefSeq" id="WP_323983437.1">
    <property type="nucleotide sequence ID" value="NZ_JAYKBW010000008.1"/>
</dbReference>
<protein>
    <recommendedName>
        <fullName evidence="3">Lipoprotein</fullName>
    </recommendedName>
</protein>
<name>A0ABU5Z927_9FLAO</name>
<comment type="caution">
    <text evidence="1">The sequence shown here is derived from an EMBL/GenBank/DDBJ whole genome shotgun (WGS) entry which is preliminary data.</text>
</comment>
<proteinExistence type="predicted"/>
<accession>A0ABU5Z927</accession>
<dbReference type="Proteomes" id="UP001311730">
    <property type="component" value="Unassembled WGS sequence"/>
</dbReference>
<organism evidence="1 2">
    <name type="scientific">Capnocytophaga gingivalis</name>
    <dbReference type="NCBI Taxonomy" id="1017"/>
    <lineage>
        <taxon>Bacteria</taxon>
        <taxon>Pseudomonadati</taxon>
        <taxon>Bacteroidota</taxon>
        <taxon>Flavobacteriia</taxon>
        <taxon>Flavobacteriales</taxon>
        <taxon>Flavobacteriaceae</taxon>
        <taxon>Capnocytophaga</taxon>
    </lineage>
</organism>